<dbReference type="OrthoDB" id="29013at2759"/>
<sequence>METKILDQTKLDLDLARCQGQWQHVQTLVGPTSHSVLEQTAQLEVDLIQLLQKSRQNRQEENYLEDEPHNISPPLQLFPYEVSNIQQQLESIVQNNTKPTLTTPDEWQAQLTRIILARTFYESGQYDRAVQELQKLALRLEDVNEGYGFVLLIQARVIKGISLEMMGRIPEALDAFESACKAMDERKTETGITLATWIEEGLYRAIMLAVNAESVLAVKFMRSYTQLSSSHWTHQWRAQKQWVIFNLYANHLVDIYTNKKYPHPSTNQADIQKAAFDELFTLMNRFRGLIRAYASKLPADLIDTFITKFNNLVFHAHDAIGWGQISHIRRVRQFLYHASTLTFNNPSISRGLFYTLLRLGHFDEAKYALRTYLELVGLPDGTSNNTSMRGDLSVEAKVAMIKAKLNRSSHLETTANVTQILVTGALFYARELRQGNAAIVLANLAVAIVDDASTDPNQVNPTKDSLAVQCHRTRGVSYGLLASQTTEPEKRANYQKESIKSLETATTLDTNQWQTYYELAYQQLQMRDTKAAASSITCAIKLNTDHLPSWVLLALVYTSQQKLTEALTILEHALAETQAADRLVHLDTSGAPALSWTNEINCLDLMNTAESLVQIHLVQLSCIAQASSPTDVLPQLSDMFSLYSVLTTHLGIADAMDLEKDSDIVLRHPQQSAQQQQQQQQQQQLAPPSPQHVRRPSIKQITTISSPVSNLSQSRFKQQDEAYDNSAAPDFTRRLPSGGSLTSFSSNPALLESLKSRAAPARPPSNRGLPESKTNLVRRGSQSLKKSLYQLESTLSQKHQNTPPTPNASAILVNGIAGDMASGKKDHARPSPDFSLASVLAPSLSMASMRSHTSLERSSSFVSVLGSDQVQKGRLAYSRNNFLHYQRDRWNALLVKIWLFATDMFVQAGQFEEANKAISETEAVAPGEADVWYAMGELCVKAMGPLDKSDDDTKYIWTKAQWRLREMALEAFRKALTLDENHKASQVALAMLLTQIKELDLAEGYLERATRAFGWDDPQGWCLLGQVYQAQSRVESAKDCYFYALELNNTQPIQPLNKTITRFA</sequence>
<comment type="function">
    <text evidence="1">Involved in endocytosis.</text>
</comment>
<dbReference type="AlphaFoldDB" id="A0A1X2GNV4"/>
<dbReference type="InterPro" id="IPR051722">
    <property type="entry name" value="Endocytosis_PI4K-reg_protein"/>
</dbReference>
<protein>
    <submittedName>
        <fullName evidence="5">TPR-like protein</fullName>
    </submittedName>
</protein>
<evidence type="ECO:0000256" key="3">
    <source>
        <dbReference type="PROSITE-ProRule" id="PRU00339"/>
    </source>
</evidence>
<evidence type="ECO:0000256" key="1">
    <source>
        <dbReference type="ARBA" id="ARBA00002550"/>
    </source>
</evidence>
<feature type="repeat" description="TPR" evidence="3">
    <location>
        <begin position="1018"/>
        <end position="1051"/>
    </location>
</feature>
<evidence type="ECO:0000313" key="6">
    <source>
        <dbReference type="Proteomes" id="UP000242146"/>
    </source>
</evidence>
<dbReference type="EMBL" id="MCGT01000007">
    <property type="protein sequence ID" value="ORX58104.1"/>
    <property type="molecule type" value="Genomic_DNA"/>
</dbReference>
<dbReference type="PANTHER" id="PTHR23083">
    <property type="entry name" value="TETRATRICOPEPTIDE REPEAT PROTEIN, TPR"/>
    <property type="match status" value="1"/>
</dbReference>
<evidence type="ECO:0000256" key="4">
    <source>
        <dbReference type="SAM" id="MobiDB-lite"/>
    </source>
</evidence>
<name>A0A1X2GNV4_9FUNG</name>
<dbReference type="SMART" id="SM00028">
    <property type="entry name" value="TPR"/>
    <property type="match status" value="4"/>
</dbReference>
<comment type="caution">
    <text evidence="5">The sequence shown here is derived from an EMBL/GenBank/DDBJ whole genome shotgun (WGS) entry which is preliminary data.</text>
</comment>
<dbReference type="Proteomes" id="UP000242146">
    <property type="component" value="Unassembled WGS sequence"/>
</dbReference>
<dbReference type="Gene3D" id="1.25.40.10">
    <property type="entry name" value="Tetratricopeptide repeat domain"/>
    <property type="match status" value="3"/>
</dbReference>
<dbReference type="STRING" id="101127.A0A1X2GNV4"/>
<feature type="compositionally biased region" description="Polar residues" evidence="4">
    <location>
        <begin position="739"/>
        <end position="748"/>
    </location>
</feature>
<dbReference type="InterPro" id="IPR019734">
    <property type="entry name" value="TPR_rpt"/>
</dbReference>
<accession>A0A1X2GNV4</accession>
<comment type="similarity">
    <text evidence="2">Belongs to the YPP1 family.</text>
</comment>
<dbReference type="PANTHER" id="PTHR23083:SF464">
    <property type="entry name" value="TETRATRICOPEPTIDE REPEAT DOMAIN 7, ISOFORM A"/>
    <property type="match status" value="1"/>
</dbReference>
<evidence type="ECO:0000313" key="5">
    <source>
        <dbReference type="EMBL" id="ORX58104.1"/>
    </source>
</evidence>
<dbReference type="InterPro" id="IPR011990">
    <property type="entry name" value="TPR-like_helical_dom_sf"/>
</dbReference>
<feature type="compositionally biased region" description="Low complexity" evidence="4">
    <location>
        <begin position="669"/>
        <end position="686"/>
    </location>
</feature>
<evidence type="ECO:0000256" key="2">
    <source>
        <dbReference type="ARBA" id="ARBA00038251"/>
    </source>
</evidence>
<keyword evidence="6" id="KW-1185">Reference proteome</keyword>
<reference evidence="5 6" key="1">
    <citation type="submission" date="2016-07" db="EMBL/GenBank/DDBJ databases">
        <title>Pervasive Adenine N6-methylation of Active Genes in Fungi.</title>
        <authorList>
            <consortium name="DOE Joint Genome Institute"/>
            <person name="Mondo S.J."/>
            <person name="Dannebaum R.O."/>
            <person name="Kuo R.C."/>
            <person name="Labutti K."/>
            <person name="Haridas S."/>
            <person name="Kuo A."/>
            <person name="Salamov A."/>
            <person name="Ahrendt S.R."/>
            <person name="Lipzen A."/>
            <person name="Sullivan W."/>
            <person name="Andreopoulos W.B."/>
            <person name="Clum A."/>
            <person name="Lindquist E."/>
            <person name="Daum C."/>
            <person name="Ramamoorthy G.K."/>
            <person name="Gryganskyi A."/>
            <person name="Culley D."/>
            <person name="Magnuson J.K."/>
            <person name="James T.Y."/>
            <person name="O'Malley M.A."/>
            <person name="Stajich J.E."/>
            <person name="Spatafora J.W."/>
            <person name="Visel A."/>
            <person name="Grigoriev I.V."/>
        </authorList>
    </citation>
    <scope>NUCLEOTIDE SEQUENCE [LARGE SCALE GENOMIC DNA]</scope>
    <source>
        <strain evidence="5 6">NRRL 3301</strain>
    </source>
</reference>
<keyword evidence="3" id="KW-0802">TPR repeat</keyword>
<organism evidence="5 6">
    <name type="scientific">Hesseltinella vesiculosa</name>
    <dbReference type="NCBI Taxonomy" id="101127"/>
    <lineage>
        <taxon>Eukaryota</taxon>
        <taxon>Fungi</taxon>
        <taxon>Fungi incertae sedis</taxon>
        <taxon>Mucoromycota</taxon>
        <taxon>Mucoromycotina</taxon>
        <taxon>Mucoromycetes</taxon>
        <taxon>Mucorales</taxon>
        <taxon>Cunninghamellaceae</taxon>
        <taxon>Hesseltinella</taxon>
    </lineage>
</organism>
<feature type="region of interest" description="Disordered" evidence="4">
    <location>
        <begin position="669"/>
        <end position="695"/>
    </location>
</feature>
<gene>
    <name evidence="5" type="ORF">DM01DRAFT_1405751</name>
</gene>
<dbReference type="PROSITE" id="PS50005">
    <property type="entry name" value="TPR"/>
    <property type="match status" value="1"/>
</dbReference>
<proteinExistence type="inferred from homology"/>
<dbReference type="SUPFAM" id="SSF48452">
    <property type="entry name" value="TPR-like"/>
    <property type="match status" value="2"/>
</dbReference>
<feature type="region of interest" description="Disordered" evidence="4">
    <location>
        <begin position="709"/>
        <end position="780"/>
    </location>
</feature>